<reference evidence="2 3" key="1">
    <citation type="submission" date="2022-09" db="EMBL/GenBank/DDBJ databases">
        <authorList>
            <person name="Palmer J.M."/>
        </authorList>
    </citation>
    <scope>NUCLEOTIDE SEQUENCE [LARGE SCALE GENOMIC DNA]</scope>
    <source>
        <strain evidence="2 3">DSM 7382</strain>
    </source>
</reference>
<dbReference type="InterPro" id="IPR002575">
    <property type="entry name" value="Aminoglycoside_PTrfase"/>
</dbReference>
<dbReference type="CDD" id="cd05120">
    <property type="entry name" value="APH_ChoK_like"/>
    <property type="match status" value="1"/>
</dbReference>
<name>A0AAW0FMZ0_9APHY</name>
<evidence type="ECO:0000313" key="2">
    <source>
        <dbReference type="EMBL" id="KAK7682333.1"/>
    </source>
</evidence>
<keyword evidence="3" id="KW-1185">Reference proteome</keyword>
<gene>
    <name evidence="2" type="ORF">QCA50_014538</name>
</gene>
<dbReference type="PANTHER" id="PTHR21310">
    <property type="entry name" value="AMINOGLYCOSIDE PHOSPHOTRANSFERASE-RELATED-RELATED"/>
    <property type="match status" value="1"/>
</dbReference>
<dbReference type="PANTHER" id="PTHR21310:SF15">
    <property type="entry name" value="AMINOGLYCOSIDE PHOSPHOTRANSFERASE DOMAIN-CONTAINING PROTEIN"/>
    <property type="match status" value="1"/>
</dbReference>
<protein>
    <recommendedName>
        <fullName evidence="1">Aminoglycoside phosphotransferase domain-containing protein</fullName>
    </recommendedName>
</protein>
<sequence>MYIKRGTPRPTEGAVADFVRKHTTIPVPVVLDNITIDNVTTLVLAELPGDPVEAVRAEYGMTDEQSRSLSRQISALLAQLRAIPPPSDAVSGFNNTPVHCERISIGSRPYGPWPSVAEFHAFLLTFNVQAPPDVHDKVWSSINTSHSRTHRVCLTHNDLGPQNILVDEHYNITGIVDWEAAAWMPEYWEYTKSIYLPWYRKGWWFEIMSSVFPQYQVERQADVYIRSYRERYL</sequence>
<evidence type="ECO:0000259" key="1">
    <source>
        <dbReference type="Pfam" id="PF01636"/>
    </source>
</evidence>
<evidence type="ECO:0000313" key="3">
    <source>
        <dbReference type="Proteomes" id="UP001385951"/>
    </source>
</evidence>
<dbReference type="AlphaFoldDB" id="A0AAW0FMZ0"/>
<organism evidence="2 3">
    <name type="scientific">Cerrena zonata</name>
    <dbReference type="NCBI Taxonomy" id="2478898"/>
    <lineage>
        <taxon>Eukaryota</taxon>
        <taxon>Fungi</taxon>
        <taxon>Dikarya</taxon>
        <taxon>Basidiomycota</taxon>
        <taxon>Agaricomycotina</taxon>
        <taxon>Agaricomycetes</taxon>
        <taxon>Polyporales</taxon>
        <taxon>Cerrenaceae</taxon>
        <taxon>Cerrena</taxon>
    </lineage>
</organism>
<dbReference type="SUPFAM" id="SSF56112">
    <property type="entry name" value="Protein kinase-like (PK-like)"/>
    <property type="match status" value="1"/>
</dbReference>
<dbReference type="Proteomes" id="UP001385951">
    <property type="component" value="Unassembled WGS sequence"/>
</dbReference>
<dbReference type="Gene3D" id="3.90.1200.10">
    <property type="match status" value="1"/>
</dbReference>
<proteinExistence type="predicted"/>
<comment type="caution">
    <text evidence="2">The sequence shown here is derived from an EMBL/GenBank/DDBJ whole genome shotgun (WGS) entry which is preliminary data.</text>
</comment>
<dbReference type="Pfam" id="PF01636">
    <property type="entry name" value="APH"/>
    <property type="match status" value="1"/>
</dbReference>
<feature type="domain" description="Aminoglycoside phosphotransferase" evidence="1">
    <location>
        <begin position="11"/>
        <end position="203"/>
    </location>
</feature>
<dbReference type="InterPro" id="IPR011009">
    <property type="entry name" value="Kinase-like_dom_sf"/>
</dbReference>
<dbReference type="InterPro" id="IPR051678">
    <property type="entry name" value="AGP_Transferase"/>
</dbReference>
<dbReference type="EMBL" id="JASBNA010000036">
    <property type="protein sequence ID" value="KAK7682333.1"/>
    <property type="molecule type" value="Genomic_DNA"/>
</dbReference>
<accession>A0AAW0FMZ0</accession>